<evidence type="ECO:0000256" key="3">
    <source>
        <dbReference type="ARBA" id="ARBA00025466"/>
    </source>
</evidence>
<reference evidence="5" key="1">
    <citation type="submission" date="2021-06" db="EMBL/GenBank/DDBJ databases">
        <authorList>
            <person name="Hodson N. C."/>
            <person name="Mongue J. A."/>
            <person name="Jaron S. K."/>
        </authorList>
    </citation>
    <scope>NUCLEOTIDE SEQUENCE</scope>
</reference>
<dbReference type="PANTHER" id="PTHR21411:SF0">
    <property type="entry name" value="REGULATORY PROTEIN ZESTE"/>
    <property type="match status" value="1"/>
</dbReference>
<accession>A0A8J2NQW7</accession>
<evidence type="ECO:0000256" key="2">
    <source>
        <dbReference type="ARBA" id="ARBA00016807"/>
    </source>
</evidence>
<evidence type="ECO:0000313" key="5">
    <source>
        <dbReference type="EMBL" id="CAG7658351.1"/>
    </source>
</evidence>
<dbReference type="PROSITE" id="PS50090">
    <property type="entry name" value="MYB_LIKE"/>
    <property type="match status" value="1"/>
</dbReference>
<dbReference type="PANTHER" id="PTHR21411">
    <property type="entry name" value="APONTIC"/>
    <property type="match status" value="1"/>
</dbReference>
<proteinExistence type="predicted"/>
<dbReference type="AlphaFoldDB" id="A0A8J2NQW7"/>
<organism evidence="5 6">
    <name type="scientific">Allacma fusca</name>
    <dbReference type="NCBI Taxonomy" id="39272"/>
    <lineage>
        <taxon>Eukaryota</taxon>
        <taxon>Metazoa</taxon>
        <taxon>Ecdysozoa</taxon>
        <taxon>Arthropoda</taxon>
        <taxon>Hexapoda</taxon>
        <taxon>Collembola</taxon>
        <taxon>Symphypleona</taxon>
        <taxon>Sminthuridae</taxon>
        <taxon>Allacma</taxon>
    </lineage>
</organism>
<protein>
    <recommendedName>
        <fullName evidence="2">Regulatory protein zeste</fullName>
    </recommendedName>
</protein>
<feature type="domain" description="Myb-like" evidence="4">
    <location>
        <begin position="19"/>
        <end position="92"/>
    </location>
</feature>
<comment type="caution">
    <text evidence="5">The sequence shown here is derived from an EMBL/GenBank/DDBJ whole genome shotgun (WGS) entry which is preliminary data.</text>
</comment>
<comment type="function">
    <text evidence="3">Involved in transvection phenomena (= synapsis-dependent gene expression), where the synaptic pairing of chromosomes carrying genes with which zeste interacts influences the expression of these genes. Zeste binds to DNA and stimulates transcription from a nearby promoter.</text>
</comment>
<keyword evidence="6" id="KW-1185">Reference proteome</keyword>
<name>A0A8J2NQW7_9HEXA</name>
<dbReference type="OrthoDB" id="6340111at2759"/>
<comment type="subunit">
    <text evidence="1">Self-associates forming complexes of several hundred monomers.</text>
</comment>
<dbReference type="InterPro" id="IPR001005">
    <property type="entry name" value="SANT/Myb"/>
</dbReference>
<evidence type="ECO:0000259" key="4">
    <source>
        <dbReference type="PROSITE" id="PS50090"/>
    </source>
</evidence>
<gene>
    <name evidence="5" type="ORF">AFUS01_LOCUS1007</name>
</gene>
<dbReference type="Pfam" id="PF13873">
    <property type="entry name" value="Myb_DNA-bind_5"/>
    <property type="match status" value="1"/>
</dbReference>
<evidence type="ECO:0000313" key="6">
    <source>
        <dbReference type="Proteomes" id="UP000708208"/>
    </source>
</evidence>
<dbReference type="Proteomes" id="UP000708208">
    <property type="component" value="Unassembled WGS sequence"/>
</dbReference>
<evidence type="ECO:0000256" key="1">
    <source>
        <dbReference type="ARBA" id="ARBA00011764"/>
    </source>
</evidence>
<sequence>MDLLLNRFVSNNEKINNKKIERRKPNWTECENVFLLDQFSLHRDILTCKATDASTNLKKQEIWRLICQNLNKHNTLVRRTPAEVRRKWKNLVTAAKKEVWEIRHQVHVNGVNKKISELSQRVLQLHSNIDWKLNGGSGGGGLPHQLSNDGYEHSQFTPIITLSESPPSPSSTSDDCYSNNNYYYEGIDLRVNRATTEERMNTSESTEVMDTRKPPSDAELMRTKLELQIDVLRLRKRKLVTELRSRNRFRSYVRRFRRSL</sequence>
<dbReference type="EMBL" id="CAJVCH010005567">
    <property type="protein sequence ID" value="CAG7658351.1"/>
    <property type="molecule type" value="Genomic_DNA"/>
</dbReference>
<dbReference type="InterPro" id="IPR028002">
    <property type="entry name" value="Myb_DNA-bind_5"/>
</dbReference>